<evidence type="ECO:0000256" key="1">
    <source>
        <dbReference type="SAM" id="Phobius"/>
    </source>
</evidence>
<name>A0A7Z8YSA9_9FLAO</name>
<gene>
    <name evidence="2" type="ORF">NCTC12929_01951</name>
</gene>
<organism evidence="2 3">
    <name type="scientific">Bergeyella zoohelcum</name>
    <dbReference type="NCBI Taxonomy" id="1015"/>
    <lineage>
        <taxon>Bacteria</taxon>
        <taxon>Pseudomonadati</taxon>
        <taxon>Bacteroidota</taxon>
        <taxon>Flavobacteriia</taxon>
        <taxon>Flavobacteriales</taxon>
        <taxon>Weeksellaceae</taxon>
        <taxon>Bergeyella</taxon>
    </lineage>
</organism>
<protein>
    <submittedName>
        <fullName evidence="2">Uncharacterized protein</fullName>
    </submittedName>
</protein>
<evidence type="ECO:0000313" key="2">
    <source>
        <dbReference type="EMBL" id="VDH05782.1"/>
    </source>
</evidence>
<dbReference type="EMBL" id="UYIV01000001">
    <property type="protein sequence ID" value="VDH05782.1"/>
    <property type="molecule type" value="Genomic_DNA"/>
</dbReference>
<keyword evidence="1" id="KW-1133">Transmembrane helix</keyword>
<evidence type="ECO:0000313" key="3">
    <source>
        <dbReference type="Proteomes" id="UP000270205"/>
    </source>
</evidence>
<keyword evidence="1" id="KW-0812">Transmembrane</keyword>
<sequence length="57" mass="6503">MSLFGYKPTKLGWFFIFTLLVSLINPIALGVVLGGWFGYAIFVFAKKCYNSSIYRKD</sequence>
<keyword evidence="1" id="KW-0472">Membrane</keyword>
<dbReference type="Proteomes" id="UP000270205">
    <property type="component" value="Unassembled WGS sequence"/>
</dbReference>
<dbReference type="AlphaFoldDB" id="A0A7Z8YSA9"/>
<reference evidence="2 3" key="1">
    <citation type="submission" date="2018-11" db="EMBL/GenBank/DDBJ databases">
        <authorList>
            <consortium name="Pathogen Informatics"/>
        </authorList>
    </citation>
    <scope>NUCLEOTIDE SEQUENCE [LARGE SCALE GENOMIC DNA]</scope>
    <source>
        <strain evidence="2 3">NCTC12929</strain>
    </source>
</reference>
<comment type="caution">
    <text evidence="2">The sequence shown here is derived from an EMBL/GenBank/DDBJ whole genome shotgun (WGS) entry which is preliminary data.</text>
</comment>
<accession>A0A7Z8YSA9</accession>
<proteinExistence type="predicted"/>
<feature type="transmembrane region" description="Helical" evidence="1">
    <location>
        <begin position="12"/>
        <end position="45"/>
    </location>
</feature>